<proteinExistence type="predicted"/>
<sequence length="377" mass="43732">MNIGERLNNKGDKILYFFDNGRGKGQRGSLGLFTYVKPKDALQRNHNKETIAILEVKRGQAIIDQQATGTGYIPSHKFKANFLDYYEEYVQTHKRKRNRHLQNSLKHFKTFINRKFISPIEISENFCKSFRRYLLDNFNGETPLNYFARFKWVVDAAKSDGYFKEAPTKEIAAQSNPSASLKENLEADEYLKLLKSPCVNQQIKTAFLFSCYTGLRWVDVKTLRWQQLKGNNLVTRIIQKKTGRPVVLTLHPIAEDILNEQAALNNMDLVHEPDRQKKLVFQLPSQDGSNKTLQNWIIAAGINKHITWSCARLSFSILLQDKRVDDATVAYLMGHTTTEQVQRTYKRHRPHQPMEAIMTLPHKDNWKKDSTTINPIY</sequence>
<dbReference type="PANTHER" id="PTHR30349">
    <property type="entry name" value="PHAGE INTEGRASE-RELATED"/>
    <property type="match status" value="1"/>
</dbReference>
<dbReference type="GO" id="GO:0015074">
    <property type="term" value="P:DNA integration"/>
    <property type="evidence" value="ECO:0007669"/>
    <property type="project" value="InterPro"/>
</dbReference>
<dbReference type="GO" id="GO:0006310">
    <property type="term" value="P:DNA recombination"/>
    <property type="evidence" value="ECO:0007669"/>
    <property type="project" value="InterPro"/>
</dbReference>
<gene>
    <name evidence="2" type="ORF">KTO63_16070</name>
</gene>
<dbReference type="PROSITE" id="PS51898">
    <property type="entry name" value="TYR_RECOMBINASE"/>
    <property type="match status" value="1"/>
</dbReference>
<evidence type="ECO:0000259" key="1">
    <source>
        <dbReference type="PROSITE" id="PS51898"/>
    </source>
</evidence>
<dbReference type="Pfam" id="PF00589">
    <property type="entry name" value="Phage_integrase"/>
    <property type="match status" value="1"/>
</dbReference>
<feature type="domain" description="Tyr recombinase" evidence="1">
    <location>
        <begin position="180"/>
        <end position="359"/>
    </location>
</feature>
<protein>
    <submittedName>
        <fullName evidence="2">Site-specific integrase</fullName>
    </submittedName>
</protein>
<dbReference type="Pfam" id="PF13102">
    <property type="entry name" value="Phage_int_SAM_5"/>
    <property type="match status" value="1"/>
</dbReference>
<dbReference type="Proteomes" id="UP000812270">
    <property type="component" value="Unassembled WGS sequence"/>
</dbReference>
<evidence type="ECO:0000313" key="2">
    <source>
        <dbReference type="EMBL" id="MBV4358681.1"/>
    </source>
</evidence>
<dbReference type="InterPro" id="IPR050090">
    <property type="entry name" value="Tyrosine_recombinase_XerCD"/>
</dbReference>
<dbReference type="InterPro" id="IPR002104">
    <property type="entry name" value="Integrase_catalytic"/>
</dbReference>
<evidence type="ECO:0000313" key="3">
    <source>
        <dbReference type="Proteomes" id="UP000812270"/>
    </source>
</evidence>
<dbReference type="RefSeq" id="WP_217792405.1">
    <property type="nucleotide sequence ID" value="NZ_JAHSPG010000013.1"/>
</dbReference>
<dbReference type="PANTHER" id="PTHR30349:SF64">
    <property type="entry name" value="PROPHAGE INTEGRASE INTD-RELATED"/>
    <property type="match status" value="1"/>
</dbReference>
<comment type="caution">
    <text evidence="2">The sequence shown here is derived from an EMBL/GenBank/DDBJ whole genome shotgun (WGS) entry which is preliminary data.</text>
</comment>
<dbReference type="AlphaFoldDB" id="A0A9E2W8K9"/>
<name>A0A9E2W8K9_9BACT</name>
<dbReference type="EMBL" id="JAHSPG010000013">
    <property type="protein sequence ID" value="MBV4358681.1"/>
    <property type="molecule type" value="Genomic_DNA"/>
</dbReference>
<dbReference type="InterPro" id="IPR025269">
    <property type="entry name" value="SAM-like_dom"/>
</dbReference>
<reference evidence="2" key="1">
    <citation type="submission" date="2021-06" db="EMBL/GenBank/DDBJ databases">
        <authorList>
            <person name="Huq M.A."/>
        </authorList>
    </citation>
    <scope>NUCLEOTIDE SEQUENCE</scope>
    <source>
        <strain evidence="2">MAH-26</strain>
    </source>
</reference>
<organism evidence="2 3">
    <name type="scientific">Pinibacter aurantiacus</name>
    <dbReference type="NCBI Taxonomy" id="2851599"/>
    <lineage>
        <taxon>Bacteria</taxon>
        <taxon>Pseudomonadati</taxon>
        <taxon>Bacteroidota</taxon>
        <taxon>Chitinophagia</taxon>
        <taxon>Chitinophagales</taxon>
        <taxon>Chitinophagaceae</taxon>
        <taxon>Pinibacter</taxon>
    </lineage>
</organism>
<dbReference type="GO" id="GO:0003677">
    <property type="term" value="F:DNA binding"/>
    <property type="evidence" value="ECO:0007669"/>
    <property type="project" value="InterPro"/>
</dbReference>
<dbReference type="CDD" id="cd01185">
    <property type="entry name" value="INTN1_C_like"/>
    <property type="match status" value="1"/>
</dbReference>
<keyword evidence="3" id="KW-1185">Reference proteome</keyword>
<accession>A0A9E2W8K9</accession>